<dbReference type="AlphaFoldDB" id="A0A2M7ANA3"/>
<evidence type="ECO:0000256" key="3">
    <source>
        <dbReference type="ARBA" id="ARBA00023004"/>
    </source>
</evidence>
<dbReference type="PROSITE" id="PS51379">
    <property type="entry name" value="4FE4S_FER_2"/>
    <property type="match status" value="1"/>
</dbReference>
<dbReference type="InterPro" id="IPR017900">
    <property type="entry name" value="4Fe4S_Fe_S_CS"/>
</dbReference>
<dbReference type="GO" id="GO:0051539">
    <property type="term" value="F:4 iron, 4 sulfur cluster binding"/>
    <property type="evidence" value="ECO:0007669"/>
    <property type="project" value="UniProtKB-KW"/>
</dbReference>
<dbReference type="Gene3D" id="3.30.70.20">
    <property type="match status" value="1"/>
</dbReference>
<dbReference type="InterPro" id="IPR024185">
    <property type="entry name" value="FTHF_cligase-like_sf"/>
</dbReference>
<dbReference type="SUPFAM" id="SSF100950">
    <property type="entry name" value="NagB/RpiA/CoA transferase-like"/>
    <property type="match status" value="1"/>
</dbReference>
<name>A0A2M7ANA3_UNCKA</name>
<keyword evidence="2" id="KW-0479">Metal-binding</keyword>
<keyword evidence="3" id="KW-0408">Iron</keyword>
<feature type="domain" description="4Fe-4S ferredoxin-type" evidence="5">
    <location>
        <begin position="283"/>
        <end position="313"/>
    </location>
</feature>
<dbReference type="PANTHER" id="PTHR47153">
    <property type="entry name" value="LACTATE UTILIZATION PROTEIN B"/>
    <property type="match status" value="1"/>
</dbReference>
<dbReference type="PROSITE" id="PS00198">
    <property type="entry name" value="4FE4S_FER_1"/>
    <property type="match status" value="2"/>
</dbReference>
<protein>
    <recommendedName>
        <fullName evidence="5">4Fe-4S ferredoxin-type domain-containing protein</fullName>
    </recommendedName>
</protein>
<dbReference type="InterPro" id="IPR017896">
    <property type="entry name" value="4Fe4S_Fe-S-bd"/>
</dbReference>
<dbReference type="EMBL" id="PEWD01000048">
    <property type="protein sequence ID" value="PIU68869.1"/>
    <property type="molecule type" value="Genomic_DNA"/>
</dbReference>
<dbReference type="PANTHER" id="PTHR47153:SF2">
    <property type="entry name" value="LACTATE UTILIZATION PROTEIN B"/>
    <property type="match status" value="1"/>
</dbReference>
<organism evidence="6 7">
    <name type="scientific">candidate division WWE3 bacterium CG06_land_8_20_14_3_00_42_16</name>
    <dbReference type="NCBI Taxonomy" id="1975083"/>
    <lineage>
        <taxon>Bacteria</taxon>
        <taxon>Katanobacteria</taxon>
    </lineage>
</organism>
<dbReference type="InterPro" id="IPR003741">
    <property type="entry name" value="LUD_dom"/>
</dbReference>
<dbReference type="GO" id="GO:0006089">
    <property type="term" value="P:lactate metabolic process"/>
    <property type="evidence" value="ECO:0007669"/>
    <property type="project" value="InterPro"/>
</dbReference>
<evidence type="ECO:0000313" key="6">
    <source>
        <dbReference type="EMBL" id="PIU68869.1"/>
    </source>
</evidence>
<dbReference type="Pfam" id="PF13187">
    <property type="entry name" value="Fer4_9"/>
    <property type="match status" value="1"/>
</dbReference>
<comment type="caution">
    <text evidence="6">The sequence shown here is derived from an EMBL/GenBank/DDBJ whole genome shotgun (WGS) entry which is preliminary data.</text>
</comment>
<dbReference type="InterPro" id="IPR037171">
    <property type="entry name" value="NagB/RpiA_transferase-like"/>
</dbReference>
<dbReference type="Pfam" id="PF02589">
    <property type="entry name" value="LUD_dom"/>
    <property type="match status" value="1"/>
</dbReference>
<sequence>MNLDNVIKQTIEKRLAVAQKYDLEALRERLFKIKKTSIQNLTELRQKAVANLVRNGFTVFEAKDNEAAIQHVVQLVGQEKLIVKAKSNMLKELEINELATKKGWMMYETDTGDFIASLFHFHSDHPISPAMSFSKKEIAQKINEQYQTKLSDDPHEIVDWIRNFLREKFFRARIGICGANAISAEGQIILVENEGNLSLVTRLPQKTIIVAGIEKIVPHVEDGLQVINCASLFSSTAGKWAGYVSVIGSPSKTADIEREVIFGAQGAREVHVILVDDWRSEFAKTEFAPMLYCINCGACLDLCPVFLTSMEAVKVLDEKKNANCATCKYCTQICPAKIDWYKLTKMAREKFQSEGKAPPKAYEMLKNIREHGNPFGKVTGEIKELYCC</sequence>
<evidence type="ECO:0000256" key="4">
    <source>
        <dbReference type="ARBA" id="ARBA00023014"/>
    </source>
</evidence>
<dbReference type="SUPFAM" id="SSF46548">
    <property type="entry name" value="alpha-helical ferredoxin"/>
    <property type="match status" value="1"/>
</dbReference>
<evidence type="ECO:0000259" key="5">
    <source>
        <dbReference type="PROSITE" id="PS51379"/>
    </source>
</evidence>
<reference evidence="7" key="1">
    <citation type="submission" date="2017-09" db="EMBL/GenBank/DDBJ databases">
        <title>Depth-based differentiation of microbial function through sediment-hosted aquifers and enrichment of novel symbionts in the deep terrestrial subsurface.</title>
        <authorList>
            <person name="Probst A.J."/>
            <person name="Ladd B."/>
            <person name="Jarett J.K."/>
            <person name="Geller-Mcgrath D.E."/>
            <person name="Sieber C.M.K."/>
            <person name="Emerson J.B."/>
            <person name="Anantharaman K."/>
            <person name="Thomas B.C."/>
            <person name="Malmstrom R."/>
            <person name="Stieglmeier M."/>
            <person name="Klingl A."/>
            <person name="Woyke T."/>
            <person name="Ryan C.M."/>
            <person name="Banfield J.F."/>
        </authorList>
    </citation>
    <scope>NUCLEOTIDE SEQUENCE [LARGE SCALE GENOMIC DNA]</scope>
</reference>
<keyword evidence="1" id="KW-0004">4Fe-4S</keyword>
<dbReference type="Gene3D" id="3.40.50.10420">
    <property type="entry name" value="NagB/RpiA/CoA transferase-like"/>
    <property type="match status" value="1"/>
</dbReference>
<keyword evidence="4" id="KW-0411">Iron-sulfur</keyword>
<dbReference type="GO" id="GO:0046872">
    <property type="term" value="F:metal ion binding"/>
    <property type="evidence" value="ECO:0007669"/>
    <property type="project" value="UniProtKB-KW"/>
</dbReference>
<dbReference type="Proteomes" id="UP000229916">
    <property type="component" value="Unassembled WGS sequence"/>
</dbReference>
<dbReference type="InterPro" id="IPR004452">
    <property type="entry name" value="LutB/LldF"/>
</dbReference>
<proteinExistence type="predicted"/>
<evidence type="ECO:0000256" key="2">
    <source>
        <dbReference type="ARBA" id="ARBA00022723"/>
    </source>
</evidence>
<gene>
    <name evidence="6" type="ORF">COS81_02330</name>
</gene>
<accession>A0A2M7ANA3</accession>
<evidence type="ECO:0000256" key="1">
    <source>
        <dbReference type="ARBA" id="ARBA00022485"/>
    </source>
</evidence>
<evidence type="ECO:0000313" key="7">
    <source>
        <dbReference type="Proteomes" id="UP000229916"/>
    </source>
</evidence>